<protein>
    <submittedName>
        <fullName evidence="1">Uncharacterized protein</fullName>
    </submittedName>
</protein>
<evidence type="ECO:0000313" key="2">
    <source>
        <dbReference type="Proteomes" id="UP001054837"/>
    </source>
</evidence>
<dbReference type="AlphaFoldDB" id="A0AAV4R7Z5"/>
<evidence type="ECO:0000313" key="1">
    <source>
        <dbReference type="EMBL" id="GIY16451.1"/>
    </source>
</evidence>
<accession>A0AAV4R7Z5</accession>
<keyword evidence="2" id="KW-1185">Reference proteome</keyword>
<name>A0AAV4R7Z5_9ARAC</name>
<organism evidence="1 2">
    <name type="scientific">Caerostris darwini</name>
    <dbReference type="NCBI Taxonomy" id="1538125"/>
    <lineage>
        <taxon>Eukaryota</taxon>
        <taxon>Metazoa</taxon>
        <taxon>Ecdysozoa</taxon>
        <taxon>Arthropoda</taxon>
        <taxon>Chelicerata</taxon>
        <taxon>Arachnida</taxon>
        <taxon>Araneae</taxon>
        <taxon>Araneomorphae</taxon>
        <taxon>Entelegynae</taxon>
        <taxon>Araneoidea</taxon>
        <taxon>Araneidae</taxon>
        <taxon>Caerostris</taxon>
    </lineage>
</organism>
<sequence length="138" mass="15022">MHRITRKLSTRRIAKKQAAAFSPGCTGRRRRSAALIGKPTLRHVSKSLPPPHLTSSSLELALPKHLVENVHRLPQIPAISSPYQLLHGVVLCCLRLDLQTGGFPSSVSSSLLWVLFCIGSSCATVLGFSGRQTTQFVL</sequence>
<comment type="caution">
    <text evidence="1">The sequence shown here is derived from an EMBL/GenBank/DDBJ whole genome shotgun (WGS) entry which is preliminary data.</text>
</comment>
<gene>
    <name evidence="1" type="ORF">CDAR_170521</name>
</gene>
<proteinExistence type="predicted"/>
<dbReference type="EMBL" id="BPLQ01005701">
    <property type="protein sequence ID" value="GIY16451.1"/>
    <property type="molecule type" value="Genomic_DNA"/>
</dbReference>
<dbReference type="Proteomes" id="UP001054837">
    <property type="component" value="Unassembled WGS sequence"/>
</dbReference>
<reference evidence="1 2" key="1">
    <citation type="submission" date="2021-06" db="EMBL/GenBank/DDBJ databases">
        <title>Caerostris darwini draft genome.</title>
        <authorList>
            <person name="Kono N."/>
            <person name="Arakawa K."/>
        </authorList>
    </citation>
    <scope>NUCLEOTIDE SEQUENCE [LARGE SCALE GENOMIC DNA]</scope>
</reference>